<protein>
    <submittedName>
        <fullName evidence="1">Uncharacterized protein</fullName>
    </submittedName>
</protein>
<reference evidence="1 2" key="1">
    <citation type="submission" date="2023-09" db="EMBL/GenBank/DDBJ databases">
        <authorList>
            <person name="Zhai L."/>
        </authorList>
    </citation>
    <scope>NUCLEOTIDE SEQUENCE [LARGE SCALE GENOMIC DNA]</scope>
    <source>
        <strain evidence="1 2">5 N-1</strain>
    </source>
</reference>
<accession>A0ABU1EEJ4</accession>
<proteinExistence type="predicted"/>
<gene>
    <name evidence="1" type="ORF">RGC78_04900</name>
</gene>
<sequence>MNEKTKKVILGFTPNNISSYEKTLVNEEDTTLFIKIGKDNPFKTEDLMFPVLSHA</sequence>
<organism evidence="1 2">
    <name type="scientific">Clostridium aquiflavi</name>
    <dbReference type="NCBI Taxonomy" id="3073603"/>
    <lineage>
        <taxon>Bacteria</taxon>
        <taxon>Bacillati</taxon>
        <taxon>Bacillota</taxon>
        <taxon>Clostridia</taxon>
        <taxon>Eubacteriales</taxon>
        <taxon>Clostridiaceae</taxon>
        <taxon>Clostridium</taxon>
    </lineage>
</organism>
<name>A0ABU1EEJ4_9CLOT</name>
<evidence type="ECO:0000313" key="1">
    <source>
        <dbReference type="EMBL" id="MDR5586800.1"/>
    </source>
</evidence>
<dbReference type="EMBL" id="JAVJAN010000010">
    <property type="protein sequence ID" value="MDR5586800.1"/>
    <property type="molecule type" value="Genomic_DNA"/>
</dbReference>
<dbReference type="Proteomes" id="UP001256646">
    <property type="component" value="Unassembled WGS sequence"/>
</dbReference>
<comment type="caution">
    <text evidence="1">The sequence shown here is derived from an EMBL/GenBank/DDBJ whole genome shotgun (WGS) entry which is preliminary data.</text>
</comment>
<keyword evidence="2" id="KW-1185">Reference proteome</keyword>
<evidence type="ECO:0000313" key="2">
    <source>
        <dbReference type="Proteomes" id="UP001256646"/>
    </source>
</evidence>